<dbReference type="PRINTS" id="PR01543">
    <property type="entry name" value="ANATRNSFRASE"/>
</dbReference>
<evidence type="ECO:0000256" key="2">
    <source>
        <dbReference type="RuleBase" id="RU003452"/>
    </source>
</evidence>
<evidence type="ECO:0000256" key="1">
    <source>
        <dbReference type="ARBA" id="ARBA00006547"/>
    </source>
</evidence>
<dbReference type="EMBL" id="BMZS01000006">
    <property type="protein sequence ID" value="GHD53228.1"/>
    <property type="molecule type" value="Genomic_DNA"/>
</dbReference>
<organism evidence="3 4">
    <name type="scientific">Thalassobaculum fulvum</name>
    <dbReference type="NCBI Taxonomy" id="1633335"/>
    <lineage>
        <taxon>Bacteria</taxon>
        <taxon>Pseudomonadati</taxon>
        <taxon>Pseudomonadota</taxon>
        <taxon>Alphaproteobacteria</taxon>
        <taxon>Rhodospirillales</taxon>
        <taxon>Thalassobaculaceae</taxon>
        <taxon>Thalassobaculum</taxon>
    </lineage>
</organism>
<evidence type="ECO:0000313" key="3">
    <source>
        <dbReference type="EMBL" id="GHD53228.1"/>
    </source>
</evidence>
<dbReference type="Gene3D" id="3.30.2140.10">
    <property type="entry name" value="Arylamine N-acetyltransferase"/>
    <property type="match status" value="1"/>
</dbReference>
<dbReference type="InterPro" id="IPR001447">
    <property type="entry name" value="Arylamine_N-AcTrfase"/>
</dbReference>
<dbReference type="Proteomes" id="UP000630353">
    <property type="component" value="Unassembled WGS sequence"/>
</dbReference>
<keyword evidence="4" id="KW-1185">Reference proteome</keyword>
<evidence type="ECO:0000313" key="4">
    <source>
        <dbReference type="Proteomes" id="UP000630353"/>
    </source>
</evidence>
<dbReference type="RefSeq" id="WP_189990916.1">
    <property type="nucleotide sequence ID" value="NZ_BMZS01000006.1"/>
</dbReference>
<comment type="caution">
    <text evidence="3">The sequence shown here is derived from an EMBL/GenBank/DDBJ whole genome shotgun (WGS) entry which is preliminary data.</text>
</comment>
<proteinExistence type="inferred from homology"/>
<dbReference type="GO" id="GO:0016407">
    <property type="term" value="F:acetyltransferase activity"/>
    <property type="evidence" value="ECO:0007669"/>
    <property type="project" value="InterPro"/>
</dbReference>
<dbReference type="PANTHER" id="PTHR11786">
    <property type="entry name" value="N-HYDROXYARYLAMINE O-ACETYLTRANSFERASE"/>
    <property type="match status" value="1"/>
</dbReference>
<protein>
    <recommendedName>
        <fullName evidence="5">Arylamine N-acetyltransferase</fullName>
    </recommendedName>
</protein>
<sequence length="378" mass="41067">MTRQPEAPAASPARILVLGRSQNAIDTVLHGLAQLGHAAQGSSRPEQAAADFDPAAFDLVAIGGSVDGATRAAVKQAFAARHPSIRLVDVQAPVAVRQILAALAGTEAAPAVDLDQYFARVGYRGPRTADLATLKALHELQPAAIPFEGIDALLGRGIDLTPGAVDRKLLGSTRGGYCFEQNSLFRRVLTTLGYPVTPMMGRVLWNMPPGARPQPRTHQVLRTELDGVPWLVDVGFGSVVPTEPLRLDTEEAQETRHETFRVIPFGTELLLQARRDGVWLSVYQISQDAVQDADLEAANWFTSTHPESNFRRNLLVTRVTPEARHTLFNSRYTVRRPGRAQEQHQLDAGGIERTLVETFGLPVEPGWRPAIERAAAAG</sequence>
<dbReference type="SUPFAM" id="SSF54001">
    <property type="entry name" value="Cysteine proteinases"/>
    <property type="match status" value="1"/>
</dbReference>
<dbReference type="Pfam" id="PF00797">
    <property type="entry name" value="Acetyltransf_2"/>
    <property type="match status" value="1"/>
</dbReference>
<reference evidence="3" key="1">
    <citation type="journal article" date="2014" name="Int. J. Syst. Evol. Microbiol.">
        <title>Complete genome sequence of Corynebacterium casei LMG S-19264T (=DSM 44701T), isolated from a smear-ripened cheese.</title>
        <authorList>
            <consortium name="US DOE Joint Genome Institute (JGI-PGF)"/>
            <person name="Walter F."/>
            <person name="Albersmeier A."/>
            <person name="Kalinowski J."/>
            <person name="Ruckert C."/>
        </authorList>
    </citation>
    <scope>NUCLEOTIDE SEQUENCE</scope>
    <source>
        <strain evidence="3">KCTC 42651</strain>
    </source>
</reference>
<comment type="similarity">
    <text evidence="1 2">Belongs to the arylamine N-acetyltransferase family.</text>
</comment>
<gene>
    <name evidence="3" type="ORF">GCM10017083_29670</name>
</gene>
<name>A0A918XSX6_9PROT</name>
<reference evidence="3" key="2">
    <citation type="submission" date="2020-09" db="EMBL/GenBank/DDBJ databases">
        <authorList>
            <person name="Sun Q."/>
            <person name="Kim S."/>
        </authorList>
    </citation>
    <scope>NUCLEOTIDE SEQUENCE</scope>
    <source>
        <strain evidence="3">KCTC 42651</strain>
    </source>
</reference>
<dbReference type="AlphaFoldDB" id="A0A918XSX6"/>
<dbReference type="Gene3D" id="2.40.128.150">
    <property type="entry name" value="Cysteine proteinases"/>
    <property type="match status" value="1"/>
</dbReference>
<dbReference type="InterPro" id="IPR038765">
    <property type="entry name" value="Papain-like_cys_pep_sf"/>
</dbReference>
<evidence type="ECO:0008006" key="5">
    <source>
        <dbReference type="Google" id="ProtNLM"/>
    </source>
</evidence>
<accession>A0A918XSX6</accession>
<dbReference type="PANTHER" id="PTHR11786:SF0">
    <property type="entry name" value="ARYLAMINE N-ACETYLTRANSFERASE 4-RELATED"/>
    <property type="match status" value="1"/>
</dbReference>